<organism evidence="2 3">
    <name type="scientific">Tahibacter harae</name>
    <dbReference type="NCBI Taxonomy" id="2963937"/>
    <lineage>
        <taxon>Bacteria</taxon>
        <taxon>Pseudomonadati</taxon>
        <taxon>Pseudomonadota</taxon>
        <taxon>Gammaproteobacteria</taxon>
        <taxon>Lysobacterales</taxon>
        <taxon>Rhodanobacteraceae</taxon>
        <taxon>Tahibacter</taxon>
    </lineage>
</organism>
<accession>A0ABT1QW71</accession>
<keyword evidence="3" id="KW-1185">Reference proteome</keyword>
<feature type="compositionally biased region" description="Basic residues" evidence="1">
    <location>
        <begin position="94"/>
        <end position="103"/>
    </location>
</feature>
<proteinExistence type="predicted"/>
<dbReference type="RefSeq" id="WP_255915726.1">
    <property type="nucleotide sequence ID" value="NZ_JANFQO010000018.1"/>
</dbReference>
<evidence type="ECO:0008006" key="4">
    <source>
        <dbReference type="Google" id="ProtNLM"/>
    </source>
</evidence>
<sequence>MSRIVLITHTCDDFRRRKFLLGTVARHWIEAGHEVSAAAGLGDGPAGDIAVMHLDLSVVPEAYSQASAAAPLRWEADARAMVQVQARALPADRRRWRTGRRRPTRPDAPACWPAS</sequence>
<feature type="region of interest" description="Disordered" evidence="1">
    <location>
        <begin position="93"/>
        <end position="115"/>
    </location>
</feature>
<evidence type="ECO:0000256" key="1">
    <source>
        <dbReference type="SAM" id="MobiDB-lite"/>
    </source>
</evidence>
<name>A0ABT1QW71_9GAMM</name>
<protein>
    <recommendedName>
        <fullName evidence="4">Glycosyl transferase family 4</fullName>
    </recommendedName>
</protein>
<dbReference type="EMBL" id="JANFQO010000018">
    <property type="protein sequence ID" value="MCQ4166536.1"/>
    <property type="molecule type" value="Genomic_DNA"/>
</dbReference>
<dbReference type="Proteomes" id="UP001165498">
    <property type="component" value="Unassembled WGS sequence"/>
</dbReference>
<evidence type="ECO:0000313" key="2">
    <source>
        <dbReference type="EMBL" id="MCQ4166536.1"/>
    </source>
</evidence>
<evidence type="ECO:0000313" key="3">
    <source>
        <dbReference type="Proteomes" id="UP001165498"/>
    </source>
</evidence>
<reference evidence="2" key="1">
    <citation type="submission" date="2022-07" db="EMBL/GenBank/DDBJ databases">
        <title>Tahibacter sp., a new gammaproteobacterium isolated from the silt sample collected at pig farm.</title>
        <authorList>
            <person name="Chen H."/>
        </authorList>
    </citation>
    <scope>NUCLEOTIDE SEQUENCE</scope>
    <source>
        <strain evidence="2">P2K</strain>
    </source>
</reference>
<comment type="caution">
    <text evidence="2">The sequence shown here is derived from an EMBL/GenBank/DDBJ whole genome shotgun (WGS) entry which is preliminary data.</text>
</comment>
<gene>
    <name evidence="2" type="ORF">NM961_17605</name>
</gene>